<proteinExistence type="predicted"/>
<reference evidence="1 2" key="1">
    <citation type="journal article" date="2022" name="bioRxiv">
        <title>The genome of the oomycete Peronosclerospora sorghi, a cosmopolitan pathogen of maize and sorghum, is inflated with dispersed pseudogenes.</title>
        <authorList>
            <person name="Fletcher K."/>
            <person name="Martin F."/>
            <person name="Isakeit T."/>
            <person name="Cavanaugh K."/>
            <person name="Magill C."/>
            <person name="Michelmore R."/>
        </authorList>
    </citation>
    <scope>NUCLEOTIDE SEQUENCE [LARGE SCALE GENOMIC DNA]</scope>
    <source>
        <strain evidence="1">P6</strain>
    </source>
</reference>
<keyword evidence="2" id="KW-1185">Reference proteome</keyword>
<organism evidence="1 2">
    <name type="scientific">Peronosclerospora sorghi</name>
    <dbReference type="NCBI Taxonomy" id="230839"/>
    <lineage>
        <taxon>Eukaryota</taxon>
        <taxon>Sar</taxon>
        <taxon>Stramenopiles</taxon>
        <taxon>Oomycota</taxon>
        <taxon>Peronosporomycetes</taxon>
        <taxon>Peronosporales</taxon>
        <taxon>Peronosporaceae</taxon>
        <taxon>Peronosclerospora</taxon>
    </lineage>
</organism>
<accession>A0ACC0WQ59</accession>
<gene>
    <name evidence="1" type="ORF">PsorP6_002400</name>
</gene>
<evidence type="ECO:0000313" key="1">
    <source>
        <dbReference type="EMBL" id="KAI9920879.1"/>
    </source>
</evidence>
<comment type="caution">
    <text evidence="1">The sequence shown here is derived from an EMBL/GenBank/DDBJ whole genome shotgun (WGS) entry which is preliminary data.</text>
</comment>
<sequence length="394" mass="44807">MQSVLNGIPLFRSASGADSEGYSNNGFMNTIHELFQRAQEQQHGPPLTSKPFLDKVPVKVWTQEMEKTENQRECKDDTIISLPCGHTFHKGCGLRWLLEHNVCPTCRYHLPIQTEVSTSQSEQPTTSGTIAGTEPEQEPSMPDTTLSVTGVRRQRPTETFRPREVRQRVNEPAPVDDVVDLDFMLKQEADRFMKEEIANSELLCKVLEKGSKKKNYKRGHATKNRARDIDQIQVDLRVEKMTGKSMAFEVGEYLPGYNAHHAVATLSTRSHGTCNSRLKCTSKGKVTDACIHRCFKVDTELKDVAQKQYTHNEAMQGAGKGIETYKPAHSKGDHNMDDLRRYFFSRSLTRKCYCSTVFLRSKALESKVYYDNYSIERKNDIQTKKANLTAQNQC</sequence>
<dbReference type="Proteomes" id="UP001163321">
    <property type="component" value="Chromosome 1"/>
</dbReference>
<protein>
    <submittedName>
        <fullName evidence="1">Uncharacterized protein</fullName>
    </submittedName>
</protein>
<evidence type="ECO:0000313" key="2">
    <source>
        <dbReference type="Proteomes" id="UP001163321"/>
    </source>
</evidence>
<name>A0ACC0WQ59_9STRA</name>
<dbReference type="EMBL" id="CM047580">
    <property type="protein sequence ID" value="KAI9920879.1"/>
    <property type="molecule type" value="Genomic_DNA"/>
</dbReference>